<evidence type="ECO:0000313" key="3">
    <source>
        <dbReference type="Proteomes" id="UP000256805"/>
    </source>
</evidence>
<dbReference type="InterPro" id="IPR028904">
    <property type="entry name" value="Tox-REase-5_dom"/>
</dbReference>
<dbReference type="Proteomes" id="UP000256805">
    <property type="component" value="Unassembled WGS sequence"/>
</dbReference>
<evidence type="ECO:0000259" key="1">
    <source>
        <dbReference type="Pfam" id="PF15648"/>
    </source>
</evidence>
<accession>A0A375IZB4</accession>
<dbReference type="AlphaFoldDB" id="A0A375IZB4"/>
<dbReference type="EMBL" id="OVTA01000017">
    <property type="protein sequence ID" value="SPR98257.1"/>
    <property type="molecule type" value="Genomic_DNA"/>
</dbReference>
<protein>
    <recommendedName>
        <fullName evidence="1">Tox-REase-5 domain-containing protein</fullName>
    </recommendedName>
</protein>
<gene>
    <name evidence="2" type="ORF">CBM2634_A240079</name>
</gene>
<feature type="domain" description="Tox-REase-5" evidence="1">
    <location>
        <begin position="11"/>
        <end position="83"/>
    </location>
</feature>
<organism evidence="2 3">
    <name type="scientific">Cupriavidus taiwanensis</name>
    <dbReference type="NCBI Taxonomy" id="164546"/>
    <lineage>
        <taxon>Bacteria</taxon>
        <taxon>Pseudomonadati</taxon>
        <taxon>Pseudomonadota</taxon>
        <taxon>Betaproteobacteria</taxon>
        <taxon>Burkholderiales</taxon>
        <taxon>Burkholderiaceae</taxon>
        <taxon>Cupriavidus</taxon>
    </lineage>
</organism>
<name>A0A375IZB4_9BURK</name>
<evidence type="ECO:0000313" key="2">
    <source>
        <dbReference type="EMBL" id="SPR98257.1"/>
    </source>
</evidence>
<dbReference type="Pfam" id="PF15648">
    <property type="entry name" value="Tox-REase-5"/>
    <property type="match status" value="1"/>
</dbReference>
<proteinExistence type="predicted"/>
<sequence length="107" mass="12332">MPEAPSGYLFEWTYRGVKFDGFESGQCLLKEAKSTYDQFFNENGDFLYPFQAGIFLAMAKSAARQQSAAEPMPPTRLRWYFMERMSFDYMKGLLRKVAPGIEVVYAP</sequence>
<reference evidence="2 3" key="1">
    <citation type="submission" date="2018-01" db="EMBL/GenBank/DDBJ databases">
        <authorList>
            <person name="Gaut B.S."/>
            <person name="Morton B.R."/>
            <person name="Clegg M.T."/>
            <person name="Duvall M.R."/>
        </authorList>
    </citation>
    <scope>NUCLEOTIDE SEQUENCE [LARGE SCALE GENOMIC DNA]</scope>
    <source>
        <strain evidence="2">Cupriavidus taiwanensis cmp 52</strain>
    </source>
</reference>